<dbReference type="SUPFAM" id="SSF52402">
    <property type="entry name" value="Adenine nucleotide alpha hydrolases-like"/>
    <property type="match status" value="2"/>
</dbReference>
<sequence length="265" mass="27681">MDAYPGILVGADGSSDSEVAIELGAALAVGLAVGVTVVTVWDGYTNVPEPQSFEWAREASETAQAKLRSLGVTDVSVLQPTGTPADQLVAVSADHPDSLLIVGGASLGNAKDRVLGSVANRLSHHSESDVLFAHHTLPARWQSIALTTDGSTTSRQSVRRGMQLAHAMGATPHLVTVAKDQEEGERLMSASIGELEFDEPDTELVRDVLIGLLPAKALVEAGPDYDLMVIGNRGMSGASRLLGSVANKVTHGLETNLLLVNTSSD</sequence>
<organism evidence="3 4">
    <name type="scientific">Antrihabitans stalagmiti</name>
    <dbReference type="NCBI Taxonomy" id="2799499"/>
    <lineage>
        <taxon>Bacteria</taxon>
        <taxon>Bacillati</taxon>
        <taxon>Actinomycetota</taxon>
        <taxon>Actinomycetes</taxon>
        <taxon>Mycobacteriales</taxon>
        <taxon>Nocardiaceae</taxon>
        <taxon>Antrihabitans</taxon>
    </lineage>
</organism>
<evidence type="ECO:0000313" key="4">
    <source>
        <dbReference type="Proteomes" id="UP000655868"/>
    </source>
</evidence>
<dbReference type="Pfam" id="PF00582">
    <property type="entry name" value="Usp"/>
    <property type="match status" value="2"/>
</dbReference>
<dbReference type="Gene3D" id="3.40.50.12370">
    <property type="match status" value="1"/>
</dbReference>
<accession>A0A934U4F8</accession>
<dbReference type="InterPro" id="IPR006015">
    <property type="entry name" value="Universal_stress_UspA"/>
</dbReference>
<reference evidence="3" key="1">
    <citation type="submission" date="2020-12" db="EMBL/GenBank/DDBJ databases">
        <title>Antrihabitans popcorni sp. nov. and Antrihabitans auranticaus sp. nov., isolated from a larva cave.</title>
        <authorList>
            <person name="Lee S.D."/>
            <person name="Kim I.S."/>
        </authorList>
    </citation>
    <scope>NUCLEOTIDE SEQUENCE</scope>
    <source>
        <strain evidence="3">YC3-6</strain>
    </source>
</reference>
<proteinExistence type="inferred from homology"/>
<comment type="caution">
    <text evidence="3">The sequence shown here is derived from an EMBL/GenBank/DDBJ whole genome shotgun (WGS) entry which is preliminary data.</text>
</comment>
<dbReference type="CDD" id="cd00293">
    <property type="entry name" value="USP-like"/>
    <property type="match status" value="2"/>
</dbReference>
<name>A0A934U4F8_9NOCA</name>
<dbReference type="PRINTS" id="PR01438">
    <property type="entry name" value="UNVRSLSTRESS"/>
</dbReference>
<dbReference type="PANTHER" id="PTHR46268">
    <property type="entry name" value="STRESS RESPONSE PROTEIN NHAX"/>
    <property type="match status" value="1"/>
</dbReference>
<gene>
    <name evidence="3" type="ORF">JGU71_16540</name>
</gene>
<dbReference type="PANTHER" id="PTHR46268:SF6">
    <property type="entry name" value="UNIVERSAL STRESS PROTEIN UP12"/>
    <property type="match status" value="1"/>
</dbReference>
<evidence type="ECO:0000259" key="2">
    <source>
        <dbReference type="Pfam" id="PF00582"/>
    </source>
</evidence>
<keyword evidence="4" id="KW-1185">Reference proteome</keyword>
<dbReference type="InterPro" id="IPR006016">
    <property type="entry name" value="UspA"/>
</dbReference>
<dbReference type="Proteomes" id="UP000655868">
    <property type="component" value="Unassembled WGS sequence"/>
</dbReference>
<comment type="similarity">
    <text evidence="1">Belongs to the universal stress protein A family.</text>
</comment>
<evidence type="ECO:0000256" key="1">
    <source>
        <dbReference type="ARBA" id="ARBA00008791"/>
    </source>
</evidence>
<feature type="domain" description="UspA" evidence="2">
    <location>
        <begin position="218"/>
        <end position="260"/>
    </location>
</feature>
<protein>
    <submittedName>
        <fullName evidence="3">Universal stress protein</fullName>
    </submittedName>
</protein>
<dbReference type="RefSeq" id="WP_199705389.1">
    <property type="nucleotide sequence ID" value="NZ_JAEMNV010000005.1"/>
</dbReference>
<dbReference type="EMBL" id="JAEMNV010000005">
    <property type="protein sequence ID" value="MBJ8340500.1"/>
    <property type="molecule type" value="Genomic_DNA"/>
</dbReference>
<dbReference type="AlphaFoldDB" id="A0A934U4F8"/>
<evidence type="ECO:0000313" key="3">
    <source>
        <dbReference type="EMBL" id="MBJ8340500.1"/>
    </source>
</evidence>
<feature type="domain" description="UspA" evidence="2">
    <location>
        <begin position="7"/>
        <end position="132"/>
    </location>
</feature>